<sequence length="200" mass="19675">MPDPVRTRAHLLGDGLALGTFVALGLPDGMLGTAWPSMHHSLRAPVGDLGLVLLASTAGSVAVAAFVGSLLRRAPVGSLLAAGLGCAAGAAVGFSLAPAFGVLVGVAVLFGVSAGVVDGGLNTVVGLSGRRRLLNLLHGAYGVGTSIGPLIVTAAIVSGSWRPAYLVLLGVDVALGGSWLLHRRSATGRQPASPAPVAAA</sequence>
<dbReference type="PANTHER" id="PTHR23514">
    <property type="entry name" value="BYPASS OF STOP CODON PROTEIN 6"/>
    <property type="match status" value="1"/>
</dbReference>
<feature type="transmembrane region" description="Helical" evidence="7">
    <location>
        <begin position="51"/>
        <end position="71"/>
    </location>
</feature>
<feature type="transmembrane region" description="Helical" evidence="7">
    <location>
        <begin position="163"/>
        <end position="181"/>
    </location>
</feature>
<keyword evidence="5 7" id="KW-1133">Transmembrane helix</keyword>
<comment type="caution">
    <text evidence="8">The sequence shown here is derived from an EMBL/GenBank/DDBJ whole genome shotgun (WGS) entry which is preliminary data.</text>
</comment>
<keyword evidence="3" id="KW-0813">Transport</keyword>
<feature type="transmembrane region" description="Helical" evidence="7">
    <location>
        <begin position="12"/>
        <end position="31"/>
    </location>
</feature>
<evidence type="ECO:0000313" key="8">
    <source>
        <dbReference type="EMBL" id="MST32594.1"/>
    </source>
</evidence>
<name>A0ABW9QRX4_9ACTN</name>
<feature type="transmembrane region" description="Helical" evidence="7">
    <location>
        <begin position="102"/>
        <end position="121"/>
    </location>
</feature>
<evidence type="ECO:0000256" key="6">
    <source>
        <dbReference type="ARBA" id="ARBA00023136"/>
    </source>
</evidence>
<reference evidence="8 9" key="1">
    <citation type="submission" date="2019-11" db="EMBL/GenBank/DDBJ databases">
        <title>Acidiferrimicrobium australis gen. nov., sp. nov., an acidophilic and obligately heterotrophic, member of the Actinobacteria that catalyses dissimilatory oxido- reduction of iron isolated from metal-rich acidic water in Chile.</title>
        <authorList>
            <person name="Gonzalez D."/>
            <person name="Huber K."/>
            <person name="Hedrich S."/>
            <person name="Rojas-Villalobos C."/>
            <person name="Quatrini R."/>
            <person name="Dinamarca M.A."/>
            <person name="Schwarz A."/>
            <person name="Canales C."/>
            <person name="Nancucheo I."/>
        </authorList>
    </citation>
    <scope>NUCLEOTIDE SEQUENCE [LARGE SCALE GENOMIC DNA]</scope>
    <source>
        <strain evidence="8 9">USS-CCA1</strain>
    </source>
</reference>
<feature type="transmembrane region" description="Helical" evidence="7">
    <location>
        <begin position="78"/>
        <end position="96"/>
    </location>
</feature>
<dbReference type="Proteomes" id="UP000437736">
    <property type="component" value="Unassembled WGS sequence"/>
</dbReference>
<proteinExistence type="inferred from homology"/>
<evidence type="ECO:0000256" key="4">
    <source>
        <dbReference type="ARBA" id="ARBA00022692"/>
    </source>
</evidence>
<evidence type="ECO:0000256" key="5">
    <source>
        <dbReference type="ARBA" id="ARBA00022989"/>
    </source>
</evidence>
<dbReference type="SUPFAM" id="SSF103473">
    <property type="entry name" value="MFS general substrate transporter"/>
    <property type="match status" value="1"/>
</dbReference>
<dbReference type="Gene3D" id="1.20.1250.20">
    <property type="entry name" value="MFS general substrate transporter like domains"/>
    <property type="match status" value="1"/>
</dbReference>
<dbReference type="EMBL" id="WJHE01000338">
    <property type="protein sequence ID" value="MST32594.1"/>
    <property type="molecule type" value="Genomic_DNA"/>
</dbReference>
<protein>
    <submittedName>
        <fullName evidence="8">MFS transporter</fullName>
    </submittedName>
</protein>
<dbReference type="InterPro" id="IPR036259">
    <property type="entry name" value="MFS_trans_sf"/>
</dbReference>
<dbReference type="InterPro" id="IPR051788">
    <property type="entry name" value="MFS_Transporter"/>
</dbReference>
<keyword evidence="4 7" id="KW-0812">Transmembrane</keyword>
<evidence type="ECO:0000256" key="7">
    <source>
        <dbReference type="SAM" id="Phobius"/>
    </source>
</evidence>
<gene>
    <name evidence="8" type="ORF">GHK86_07640</name>
</gene>
<organism evidence="8 9">
    <name type="scientific">Acidiferrimicrobium australe</name>
    <dbReference type="NCBI Taxonomy" id="2664430"/>
    <lineage>
        <taxon>Bacteria</taxon>
        <taxon>Bacillati</taxon>
        <taxon>Actinomycetota</taxon>
        <taxon>Acidimicrobiia</taxon>
        <taxon>Acidimicrobiales</taxon>
        <taxon>Acidimicrobiaceae</taxon>
        <taxon>Acidiferrimicrobium</taxon>
    </lineage>
</organism>
<feature type="transmembrane region" description="Helical" evidence="7">
    <location>
        <begin position="133"/>
        <end position="157"/>
    </location>
</feature>
<evidence type="ECO:0000256" key="2">
    <source>
        <dbReference type="ARBA" id="ARBA00008335"/>
    </source>
</evidence>
<comment type="subcellular location">
    <subcellularLocation>
        <location evidence="1">Endomembrane system</location>
        <topology evidence="1">Multi-pass membrane protein</topology>
    </subcellularLocation>
</comment>
<comment type="similarity">
    <text evidence="2">Belongs to the major facilitator superfamily.</text>
</comment>
<keyword evidence="9" id="KW-1185">Reference proteome</keyword>
<evidence type="ECO:0000256" key="3">
    <source>
        <dbReference type="ARBA" id="ARBA00022448"/>
    </source>
</evidence>
<feature type="non-terminal residue" evidence="8">
    <location>
        <position position="200"/>
    </location>
</feature>
<evidence type="ECO:0000256" key="1">
    <source>
        <dbReference type="ARBA" id="ARBA00004127"/>
    </source>
</evidence>
<keyword evidence="6 7" id="KW-0472">Membrane</keyword>
<accession>A0ABW9QRX4</accession>
<evidence type="ECO:0000313" key="9">
    <source>
        <dbReference type="Proteomes" id="UP000437736"/>
    </source>
</evidence>
<dbReference type="PANTHER" id="PTHR23514:SF3">
    <property type="entry name" value="BYPASS OF STOP CODON PROTEIN 6"/>
    <property type="match status" value="1"/>
</dbReference>